<protein>
    <submittedName>
        <fullName evidence="4">Flagellar assembly factor FliW</fullName>
    </submittedName>
</protein>
<keyword evidence="4" id="KW-0282">Flagellum</keyword>
<evidence type="ECO:0000256" key="1">
    <source>
        <dbReference type="ARBA" id="ARBA00022490"/>
    </source>
</evidence>
<evidence type="ECO:0000256" key="2">
    <source>
        <dbReference type="ARBA" id="ARBA00022795"/>
    </source>
</evidence>
<dbReference type="OrthoDB" id="3268119at2"/>
<accession>A0A495IHS9</accession>
<dbReference type="Gene3D" id="2.30.290.10">
    <property type="entry name" value="BH3618-like"/>
    <property type="match status" value="1"/>
</dbReference>
<keyword evidence="4" id="KW-0966">Cell projection</keyword>
<comment type="caution">
    <text evidence="4">The sequence shown here is derived from an EMBL/GenBank/DDBJ whole genome shotgun (WGS) entry which is preliminary data.</text>
</comment>
<dbReference type="RefSeq" id="WP_121370361.1">
    <property type="nucleotide sequence ID" value="NZ_RBKS01000001.1"/>
</dbReference>
<name>A0A495IHS9_9MICO</name>
<dbReference type="GO" id="GO:0044780">
    <property type="term" value="P:bacterial-type flagellum assembly"/>
    <property type="evidence" value="ECO:0007669"/>
    <property type="project" value="InterPro"/>
</dbReference>
<sequence>MSASLTFVTPPPGLDPVVDFTLDEVAGAAGLYSLHSTSEPLTRLFVLDAGVHLPEYSPVISQEQGDSLGVTDPDQAMLLVVANPAPSGTTVNLMAPIVVNSATGASAQVILENQDFELRHALRPRGAAAAPATARATPATVAARVPVAV</sequence>
<organism evidence="4 5">
    <name type="scientific">Frondihabitans australicus</name>
    <dbReference type="NCBI Taxonomy" id="386892"/>
    <lineage>
        <taxon>Bacteria</taxon>
        <taxon>Bacillati</taxon>
        <taxon>Actinomycetota</taxon>
        <taxon>Actinomycetes</taxon>
        <taxon>Micrococcales</taxon>
        <taxon>Microbacteriaceae</taxon>
        <taxon>Frondihabitans</taxon>
    </lineage>
</organism>
<keyword evidence="5" id="KW-1185">Reference proteome</keyword>
<evidence type="ECO:0000256" key="3">
    <source>
        <dbReference type="ARBA" id="ARBA00022845"/>
    </source>
</evidence>
<evidence type="ECO:0000313" key="5">
    <source>
        <dbReference type="Proteomes" id="UP000280008"/>
    </source>
</evidence>
<keyword evidence="3" id="KW-0810">Translation regulation</keyword>
<dbReference type="InterPro" id="IPR003775">
    <property type="entry name" value="Flagellar_assembly_factor_FliW"/>
</dbReference>
<proteinExistence type="predicted"/>
<dbReference type="InterPro" id="IPR024046">
    <property type="entry name" value="Flagellar_assmbl_FliW_dom_sf"/>
</dbReference>
<dbReference type="Proteomes" id="UP000280008">
    <property type="component" value="Unassembled WGS sequence"/>
</dbReference>
<dbReference type="EMBL" id="RBKS01000001">
    <property type="protein sequence ID" value="RKR75582.1"/>
    <property type="molecule type" value="Genomic_DNA"/>
</dbReference>
<keyword evidence="4" id="KW-0969">Cilium</keyword>
<keyword evidence="2" id="KW-1005">Bacterial flagellum biogenesis</keyword>
<dbReference type="AlphaFoldDB" id="A0A495IHS9"/>
<dbReference type="GO" id="GO:0006417">
    <property type="term" value="P:regulation of translation"/>
    <property type="evidence" value="ECO:0007669"/>
    <property type="project" value="UniProtKB-KW"/>
</dbReference>
<keyword evidence="1" id="KW-0963">Cytoplasm</keyword>
<dbReference type="SUPFAM" id="SSF141457">
    <property type="entry name" value="BH3618-like"/>
    <property type="match status" value="1"/>
</dbReference>
<gene>
    <name evidence="4" type="ORF">C8E83_2730</name>
</gene>
<dbReference type="Pfam" id="PF02623">
    <property type="entry name" value="FliW"/>
    <property type="match status" value="1"/>
</dbReference>
<evidence type="ECO:0000313" key="4">
    <source>
        <dbReference type="EMBL" id="RKR75582.1"/>
    </source>
</evidence>
<dbReference type="PANTHER" id="PTHR39190">
    <property type="entry name" value="FLAGELLAR ASSEMBLY FACTOR FLIW"/>
    <property type="match status" value="1"/>
</dbReference>
<dbReference type="PANTHER" id="PTHR39190:SF1">
    <property type="entry name" value="FLAGELLAR ASSEMBLY FACTOR FLIW"/>
    <property type="match status" value="1"/>
</dbReference>
<reference evidence="4 5" key="1">
    <citation type="submission" date="2018-10" db="EMBL/GenBank/DDBJ databases">
        <title>Sequencing the genomes of 1000 actinobacteria strains.</title>
        <authorList>
            <person name="Klenk H.-P."/>
        </authorList>
    </citation>
    <scope>NUCLEOTIDE SEQUENCE [LARGE SCALE GENOMIC DNA]</scope>
    <source>
        <strain evidence="4 5">DSM 17894</strain>
    </source>
</reference>